<dbReference type="AlphaFoldDB" id="C8VWG0"/>
<dbReference type="SMART" id="SM00899">
    <property type="entry name" value="FeoA"/>
    <property type="match status" value="1"/>
</dbReference>
<dbReference type="PANTHER" id="PTHR43151">
    <property type="entry name" value="FEOA FAMILY PROTEIN"/>
    <property type="match status" value="1"/>
</dbReference>
<dbReference type="InterPro" id="IPR008988">
    <property type="entry name" value="Transcriptional_repressor_C"/>
</dbReference>
<evidence type="ECO:0000313" key="3">
    <source>
        <dbReference type="EMBL" id="ACV62512.1"/>
    </source>
</evidence>
<dbReference type="GO" id="GO:0046914">
    <property type="term" value="F:transition metal ion binding"/>
    <property type="evidence" value="ECO:0007669"/>
    <property type="project" value="InterPro"/>
</dbReference>
<dbReference type="EMBL" id="CP001720">
    <property type="protein sequence ID" value="ACV62512.1"/>
    <property type="molecule type" value="Genomic_DNA"/>
</dbReference>
<dbReference type="InterPro" id="IPR053184">
    <property type="entry name" value="FeoA-like"/>
</dbReference>
<dbReference type="SUPFAM" id="SSF50037">
    <property type="entry name" value="C-terminal domain of transcriptional repressors"/>
    <property type="match status" value="1"/>
</dbReference>
<dbReference type="RefSeq" id="WP_015757223.1">
    <property type="nucleotide sequence ID" value="NC_013216.1"/>
</dbReference>
<dbReference type="Gene3D" id="2.30.30.90">
    <property type="match status" value="1"/>
</dbReference>
<keyword evidence="1" id="KW-0408">Iron</keyword>
<evidence type="ECO:0000256" key="1">
    <source>
        <dbReference type="ARBA" id="ARBA00023004"/>
    </source>
</evidence>
<dbReference type="Proteomes" id="UP000002217">
    <property type="component" value="Chromosome"/>
</dbReference>
<dbReference type="HOGENOM" id="CLU_150646_6_0_9"/>
<organism evidence="3 4">
    <name type="scientific">Desulfofarcimen acetoxidans (strain ATCC 49208 / DSM 771 / KCTC 5769 / VKM B-1644 / 5575)</name>
    <name type="common">Desulfotomaculum acetoxidans</name>
    <dbReference type="NCBI Taxonomy" id="485916"/>
    <lineage>
        <taxon>Bacteria</taxon>
        <taxon>Bacillati</taxon>
        <taxon>Bacillota</taxon>
        <taxon>Clostridia</taxon>
        <taxon>Eubacteriales</taxon>
        <taxon>Peptococcaceae</taxon>
        <taxon>Desulfofarcimen</taxon>
    </lineage>
</organism>
<dbReference type="PANTHER" id="PTHR43151:SF1">
    <property type="entry name" value="SSR2333 PROTEIN"/>
    <property type="match status" value="1"/>
</dbReference>
<dbReference type="STRING" id="485916.Dtox_1655"/>
<gene>
    <name evidence="3" type="ordered locus">Dtox_1655</name>
</gene>
<reference evidence="3 4" key="1">
    <citation type="journal article" date="2009" name="Stand. Genomic Sci.">
        <title>Complete genome sequence of Desulfotomaculum acetoxidans type strain (5575).</title>
        <authorList>
            <person name="Spring S."/>
            <person name="Lapidus A."/>
            <person name="Schroder M."/>
            <person name="Gleim D."/>
            <person name="Sims D."/>
            <person name="Meincke L."/>
            <person name="Glavina Del Rio T."/>
            <person name="Tice H."/>
            <person name="Copeland A."/>
            <person name="Cheng J.F."/>
            <person name="Lucas S."/>
            <person name="Chen F."/>
            <person name="Nolan M."/>
            <person name="Bruce D."/>
            <person name="Goodwin L."/>
            <person name="Pitluck S."/>
            <person name="Ivanova N."/>
            <person name="Mavromatis K."/>
            <person name="Mikhailova N."/>
            <person name="Pati A."/>
            <person name="Chen A."/>
            <person name="Palaniappan K."/>
            <person name="Land M."/>
            <person name="Hauser L."/>
            <person name="Chang Y.J."/>
            <person name="Jeffries C.D."/>
            <person name="Chain P."/>
            <person name="Saunders E."/>
            <person name="Brettin T."/>
            <person name="Detter J.C."/>
            <person name="Goker M."/>
            <person name="Bristow J."/>
            <person name="Eisen J.A."/>
            <person name="Markowitz V."/>
            <person name="Hugenholtz P."/>
            <person name="Kyrpides N.C."/>
            <person name="Klenk H.P."/>
            <person name="Han C."/>
        </authorList>
    </citation>
    <scope>NUCLEOTIDE SEQUENCE [LARGE SCALE GENOMIC DNA]</scope>
    <source>
        <strain evidence="4">ATCC 49208 / DSM 771 / VKM B-1644</strain>
    </source>
</reference>
<sequence length="74" mass="8097">MIVKPLSCAKKGTTVHIQSIKNCCNCKLHLEEMGFIPGTPIRICYCCKKGSLVVTVRGGKVMLGEEMAKQIMVV</sequence>
<evidence type="ECO:0000259" key="2">
    <source>
        <dbReference type="SMART" id="SM00899"/>
    </source>
</evidence>
<dbReference type="InterPro" id="IPR007167">
    <property type="entry name" value="Fe-transptr_FeoA-like"/>
</dbReference>
<accession>C8VWG0</accession>
<dbReference type="Pfam" id="PF04023">
    <property type="entry name" value="FeoA"/>
    <property type="match status" value="1"/>
</dbReference>
<feature type="domain" description="Ferrous iron transporter FeoA-like" evidence="2">
    <location>
        <begin position="4"/>
        <end position="74"/>
    </location>
</feature>
<dbReference type="InterPro" id="IPR038157">
    <property type="entry name" value="FeoA_core_dom"/>
</dbReference>
<dbReference type="eggNOG" id="COG1918">
    <property type="taxonomic scope" value="Bacteria"/>
</dbReference>
<evidence type="ECO:0000313" key="4">
    <source>
        <dbReference type="Proteomes" id="UP000002217"/>
    </source>
</evidence>
<dbReference type="KEGG" id="dae:Dtox_1655"/>
<protein>
    <submittedName>
        <fullName evidence="3">FeoA family protein</fullName>
    </submittedName>
</protein>
<proteinExistence type="predicted"/>
<keyword evidence="4" id="KW-1185">Reference proteome</keyword>
<name>C8VWG0_DESAS</name>